<feature type="signal peptide" evidence="18">
    <location>
        <begin position="1"/>
        <end position="21"/>
    </location>
</feature>
<keyword evidence="20" id="KW-1185">Reference proteome</keyword>
<dbReference type="NCBIfam" id="TIGR00813">
    <property type="entry name" value="sss"/>
    <property type="match status" value="1"/>
</dbReference>
<proteinExistence type="inferred from homology"/>
<evidence type="ECO:0000256" key="18">
    <source>
        <dbReference type="SAM" id="SignalP"/>
    </source>
</evidence>
<evidence type="ECO:0000256" key="16">
    <source>
        <dbReference type="RuleBase" id="RU362091"/>
    </source>
</evidence>
<protein>
    <recommendedName>
        <fullName evidence="3">Cation/acetate symporter ActP</fullName>
    </recommendedName>
    <alternativeName>
        <fullName evidence="15">Acetate permease</fullName>
    </alternativeName>
    <alternativeName>
        <fullName evidence="14">Acetate transporter ActP</fullName>
    </alternativeName>
</protein>
<dbReference type="InterPro" id="IPR001734">
    <property type="entry name" value="Na/solute_symporter"/>
</dbReference>
<keyword evidence="12 17" id="KW-0472">Membrane</keyword>
<feature type="transmembrane region" description="Helical" evidence="17">
    <location>
        <begin position="408"/>
        <end position="427"/>
    </location>
</feature>
<dbReference type="Pfam" id="PF00474">
    <property type="entry name" value="SSF"/>
    <property type="match status" value="1"/>
</dbReference>
<evidence type="ECO:0000256" key="7">
    <source>
        <dbReference type="ARBA" id="ARBA00022692"/>
    </source>
</evidence>
<evidence type="ECO:0000256" key="17">
    <source>
        <dbReference type="SAM" id="Phobius"/>
    </source>
</evidence>
<evidence type="ECO:0000256" key="9">
    <source>
        <dbReference type="ARBA" id="ARBA00022989"/>
    </source>
</evidence>
<dbReference type="NCBIfam" id="NF009135">
    <property type="entry name" value="PRK12488.1"/>
    <property type="match status" value="1"/>
</dbReference>
<evidence type="ECO:0000256" key="14">
    <source>
        <dbReference type="ARBA" id="ARBA00031561"/>
    </source>
</evidence>
<feature type="transmembrane region" description="Helical" evidence="17">
    <location>
        <begin position="151"/>
        <end position="172"/>
    </location>
</feature>
<dbReference type="InterPro" id="IPR038377">
    <property type="entry name" value="Na/Glc_symporter_sf"/>
</dbReference>
<dbReference type="GO" id="GO:0015123">
    <property type="term" value="F:acetate transmembrane transporter activity"/>
    <property type="evidence" value="ECO:0007669"/>
    <property type="project" value="TreeGrafter"/>
</dbReference>
<keyword evidence="9 17" id="KW-1133">Transmembrane helix</keyword>
<dbReference type="GO" id="GO:0006814">
    <property type="term" value="P:sodium ion transport"/>
    <property type="evidence" value="ECO:0007669"/>
    <property type="project" value="UniProtKB-KW"/>
</dbReference>
<dbReference type="AlphaFoldDB" id="A0A1M7RDB0"/>
<keyword evidence="7 17" id="KW-0812">Transmembrane</keyword>
<evidence type="ECO:0000256" key="6">
    <source>
        <dbReference type="ARBA" id="ARBA00022519"/>
    </source>
</evidence>
<feature type="transmembrane region" description="Helical" evidence="17">
    <location>
        <begin position="184"/>
        <end position="203"/>
    </location>
</feature>
<feature type="transmembrane region" description="Helical" evidence="17">
    <location>
        <begin position="107"/>
        <end position="125"/>
    </location>
</feature>
<dbReference type="FunFam" id="1.20.1730.10:FF:000001">
    <property type="entry name" value="Cation/acetate symporter ActP"/>
    <property type="match status" value="1"/>
</dbReference>
<feature type="chain" id="PRO_5012342156" description="Cation/acetate symporter ActP" evidence="18">
    <location>
        <begin position="22"/>
        <end position="553"/>
    </location>
</feature>
<dbReference type="NCBIfam" id="NF006903">
    <property type="entry name" value="PRK09395.1"/>
    <property type="match status" value="1"/>
</dbReference>
<dbReference type="GO" id="GO:0005886">
    <property type="term" value="C:plasma membrane"/>
    <property type="evidence" value="ECO:0007669"/>
    <property type="project" value="UniProtKB-SubCell"/>
</dbReference>
<dbReference type="InterPro" id="IPR050277">
    <property type="entry name" value="Sodium:Solute_Symporter"/>
</dbReference>
<keyword evidence="4" id="KW-0813">Transport</keyword>
<keyword evidence="10" id="KW-0915">Sodium</keyword>
<feature type="transmembrane region" description="Helical" evidence="17">
    <location>
        <begin position="78"/>
        <end position="101"/>
    </location>
</feature>
<keyword evidence="11" id="KW-0406">Ion transport</keyword>
<gene>
    <name evidence="19" type="ORF">SAMN05192549_12130</name>
</gene>
<organism evidence="19 20">
    <name type="scientific">Duganella sacchari</name>
    <dbReference type="NCBI Taxonomy" id="551987"/>
    <lineage>
        <taxon>Bacteria</taxon>
        <taxon>Pseudomonadati</taxon>
        <taxon>Pseudomonadota</taxon>
        <taxon>Betaproteobacteria</taxon>
        <taxon>Burkholderiales</taxon>
        <taxon>Oxalobacteraceae</taxon>
        <taxon>Telluria group</taxon>
        <taxon>Duganella</taxon>
    </lineage>
</organism>
<sequence>MSAAKRLIPAALLLAGGAAIAAGGDLGQAERQPTNWVAITMFAVFVVFTLFVTKWAAAKTRSASDFYTAGGGITGFQNGLAIAGDFMSAASFLGISASVFLNGYDGLIYAIGFLVGWPIITFLMAERLRNLGRFTFADVAAYRFKQAPIRIFSASGTLVVVAFYLIAQMVGAGQLIKLLFGLEYWVAVVLVGTLMMIYVLFGGMTATTWVQIIKAVMLLGGASFMAIAVLAQFNFSPEALFAKSVELHAKKDAIMGPGTFIKDPVSAISFGMALMFGTAGLPHILMRFFTVPSAKEARKSVFWATTWIAYFYILTFIIGFGAIVLVSTNPEFKDAAGKLLGGNNMAAVHLAKAVGGNVFLGFISAVAFATILAVVAGLTLSGASAVSHDLYATVIAKGQASGASELKVSKITTIALGIVAVVLGIAFEKQNIAFMVSLAFAIAASANFPVLFMSVLWKDCTTRGATIGGFVGLTMALVMTVLSKSVWVDVLGNAHEVFPYASPAIFSMPAAFVCIFVFSLLDRSNRARIDRAGFEAQQMRSETGIGAAGASAH</sequence>
<feature type="transmembrane region" description="Helical" evidence="17">
    <location>
        <begin position="267"/>
        <end position="289"/>
    </location>
</feature>
<dbReference type="EMBL" id="FRCX01000021">
    <property type="protein sequence ID" value="SHN44297.1"/>
    <property type="molecule type" value="Genomic_DNA"/>
</dbReference>
<evidence type="ECO:0000256" key="3">
    <source>
        <dbReference type="ARBA" id="ARBA00018047"/>
    </source>
</evidence>
<feature type="transmembrane region" description="Helical" evidence="17">
    <location>
        <begin position="358"/>
        <end position="387"/>
    </location>
</feature>
<dbReference type="Proteomes" id="UP000184339">
    <property type="component" value="Unassembled WGS sequence"/>
</dbReference>
<dbReference type="STRING" id="551987.SAMN05192549_12130"/>
<feature type="transmembrane region" description="Helical" evidence="17">
    <location>
        <begin position="215"/>
        <end position="235"/>
    </location>
</feature>
<feature type="transmembrane region" description="Helical" evidence="17">
    <location>
        <begin position="37"/>
        <end position="57"/>
    </location>
</feature>
<name>A0A1M7RDB0_9BURK</name>
<dbReference type="Gene3D" id="1.20.1730.10">
    <property type="entry name" value="Sodium/glucose cotransporter"/>
    <property type="match status" value="1"/>
</dbReference>
<dbReference type="RefSeq" id="WP_072790526.1">
    <property type="nucleotide sequence ID" value="NZ_FRCX01000021.1"/>
</dbReference>
<comment type="subcellular location">
    <subcellularLocation>
        <location evidence="1">Cell inner membrane</location>
        <topology evidence="1">Multi-pass membrane protein</topology>
    </subcellularLocation>
</comment>
<reference evidence="20" key="1">
    <citation type="submission" date="2016-11" db="EMBL/GenBank/DDBJ databases">
        <authorList>
            <person name="Varghese N."/>
            <person name="Submissions S."/>
        </authorList>
    </citation>
    <scope>NUCLEOTIDE SEQUENCE [LARGE SCALE GENOMIC DNA]</scope>
    <source>
        <strain evidence="20">Sac-22</strain>
    </source>
</reference>
<keyword evidence="6" id="KW-0997">Cell inner membrane</keyword>
<evidence type="ECO:0000256" key="2">
    <source>
        <dbReference type="ARBA" id="ARBA00006434"/>
    </source>
</evidence>
<keyword evidence="18" id="KW-0732">Signal</keyword>
<dbReference type="CDD" id="cd11480">
    <property type="entry name" value="SLC5sbd_u4"/>
    <property type="match status" value="1"/>
</dbReference>
<dbReference type="PANTHER" id="PTHR48086">
    <property type="entry name" value="SODIUM/PROLINE SYMPORTER-RELATED"/>
    <property type="match status" value="1"/>
</dbReference>
<evidence type="ECO:0000256" key="8">
    <source>
        <dbReference type="ARBA" id="ARBA00022847"/>
    </source>
</evidence>
<feature type="transmembrane region" description="Helical" evidence="17">
    <location>
        <begin position="469"/>
        <end position="488"/>
    </location>
</feature>
<evidence type="ECO:0000256" key="12">
    <source>
        <dbReference type="ARBA" id="ARBA00023136"/>
    </source>
</evidence>
<accession>A0A1M7RDB0</accession>
<evidence type="ECO:0000256" key="1">
    <source>
        <dbReference type="ARBA" id="ARBA00004429"/>
    </source>
</evidence>
<feature type="transmembrane region" description="Helical" evidence="17">
    <location>
        <begin position="433"/>
        <end position="457"/>
    </location>
</feature>
<keyword evidence="5" id="KW-1003">Cell membrane</keyword>
<evidence type="ECO:0000313" key="20">
    <source>
        <dbReference type="Proteomes" id="UP000184339"/>
    </source>
</evidence>
<dbReference type="InterPro" id="IPR018212">
    <property type="entry name" value="Na/solute_symporter_CS"/>
</dbReference>
<evidence type="ECO:0000256" key="11">
    <source>
        <dbReference type="ARBA" id="ARBA00023065"/>
    </source>
</evidence>
<comment type="similarity">
    <text evidence="2 16">Belongs to the sodium:solute symporter (SSF) (TC 2.A.21) family.</text>
</comment>
<keyword evidence="13" id="KW-0739">Sodium transport</keyword>
<keyword evidence="8" id="KW-0769">Symport</keyword>
<evidence type="ECO:0000256" key="10">
    <source>
        <dbReference type="ARBA" id="ARBA00023053"/>
    </source>
</evidence>
<evidence type="ECO:0000256" key="15">
    <source>
        <dbReference type="ARBA" id="ARBA00032392"/>
    </source>
</evidence>
<dbReference type="PROSITE" id="PS00456">
    <property type="entry name" value="NA_SOLUT_SYMP_1"/>
    <property type="match status" value="1"/>
</dbReference>
<dbReference type="PANTHER" id="PTHR48086:SF6">
    <property type="entry name" value="CATION_ACETATE SYMPORTER ACTP"/>
    <property type="match status" value="1"/>
</dbReference>
<evidence type="ECO:0000256" key="13">
    <source>
        <dbReference type="ARBA" id="ARBA00023201"/>
    </source>
</evidence>
<dbReference type="PROSITE" id="PS50283">
    <property type="entry name" value="NA_SOLUT_SYMP_3"/>
    <property type="match status" value="1"/>
</dbReference>
<evidence type="ECO:0000256" key="5">
    <source>
        <dbReference type="ARBA" id="ARBA00022475"/>
    </source>
</evidence>
<feature type="transmembrane region" description="Helical" evidence="17">
    <location>
        <begin position="301"/>
        <end position="326"/>
    </location>
</feature>
<feature type="transmembrane region" description="Helical" evidence="17">
    <location>
        <begin position="500"/>
        <end position="521"/>
    </location>
</feature>
<dbReference type="GO" id="GO:0006847">
    <property type="term" value="P:plasma membrane acetate transport"/>
    <property type="evidence" value="ECO:0007669"/>
    <property type="project" value="TreeGrafter"/>
</dbReference>
<evidence type="ECO:0000256" key="4">
    <source>
        <dbReference type="ARBA" id="ARBA00022448"/>
    </source>
</evidence>
<evidence type="ECO:0000313" key="19">
    <source>
        <dbReference type="EMBL" id="SHN44297.1"/>
    </source>
</evidence>
<dbReference type="GO" id="GO:0015293">
    <property type="term" value="F:symporter activity"/>
    <property type="evidence" value="ECO:0007669"/>
    <property type="project" value="UniProtKB-KW"/>
</dbReference>
<dbReference type="OrthoDB" id="9764416at2"/>